<feature type="transmembrane region" description="Helical" evidence="1">
    <location>
        <begin position="25"/>
        <end position="51"/>
    </location>
</feature>
<accession>A0ABN0XEK4</accession>
<comment type="caution">
    <text evidence="2">The sequence shown here is derived from an EMBL/GenBank/DDBJ whole genome shotgun (WGS) entry which is preliminary data.</text>
</comment>
<feature type="transmembrane region" description="Helical" evidence="1">
    <location>
        <begin position="81"/>
        <end position="100"/>
    </location>
</feature>
<evidence type="ECO:0000313" key="2">
    <source>
        <dbReference type="EMBL" id="GAA0362237.1"/>
    </source>
</evidence>
<gene>
    <name evidence="2" type="ORF">GCM10008932_13570</name>
</gene>
<reference evidence="2 3" key="1">
    <citation type="journal article" date="2019" name="Int. J. Syst. Evol. Microbiol.">
        <title>The Global Catalogue of Microorganisms (GCM) 10K type strain sequencing project: providing services to taxonomists for standard genome sequencing and annotation.</title>
        <authorList>
            <consortium name="The Broad Institute Genomics Platform"/>
            <consortium name="The Broad Institute Genome Sequencing Center for Infectious Disease"/>
            <person name="Wu L."/>
            <person name="Ma J."/>
        </authorList>
    </citation>
    <scope>NUCLEOTIDE SEQUENCE [LARGE SCALE GENOMIC DNA]</scope>
    <source>
        <strain evidence="2 3">JCM 12662</strain>
    </source>
</reference>
<feature type="transmembrane region" description="Helical" evidence="1">
    <location>
        <begin position="106"/>
        <end position="130"/>
    </location>
</feature>
<dbReference type="InterPro" id="IPR006938">
    <property type="entry name" value="DUF624"/>
</dbReference>
<dbReference type="RefSeq" id="WP_343755006.1">
    <property type="nucleotide sequence ID" value="NZ_BAAACW010000081.1"/>
</dbReference>
<keyword evidence="1" id="KW-0472">Membrane</keyword>
<protein>
    <submittedName>
        <fullName evidence="2">YesL family protein</fullName>
    </submittedName>
</protein>
<keyword evidence="3" id="KW-1185">Reference proteome</keyword>
<sequence>MNKKDIIEKVYTFCEWVMFLSLLNFLWLLFTLAGVVLLGWAPATAASYAVLNKVYEEKTIKIAAFKTFWTEYKTYFLSANYLGYSILGVSAFMIFGMITLPTLPTALFFVLAVFYGAVVSMFLVTSLYIFPVLVRKNGSYTETIKTSLFMGTAHLNHIIKMIPLLFISYILFMGFPGTMIFLLISLPIFIISKQTTQSFEGIEQKSKKDVLVKGHET</sequence>
<dbReference type="Proteomes" id="UP001501166">
    <property type="component" value="Unassembled WGS sequence"/>
</dbReference>
<evidence type="ECO:0000313" key="3">
    <source>
        <dbReference type="Proteomes" id="UP001501166"/>
    </source>
</evidence>
<organism evidence="2 3">
    <name type="scientific">Alkalibacterium iburiense</name>
    <dbReference type="NCBI Taxonomy" id="290589"/>
    <lineage>
        <taxon>Bacteria</taxon>
        <taxon>Bacillati</taxon>
        <taxon>Bacillota</taxon>
        <taxon>Bacilli</taxon>
        <taxon>Lactobacillales</taxon>
        <taxon>Carnobacteriaceae</taxon>
        <taxon>Alkalibacterium</taxon>
    </lineage>
</organism>
<dbReference type="Pfam" id="PF04854">
    <property type="entry name" value="DUF624"/>
    <property type="match status" value="1"/>
</dbReference>
<keyword evidence="1" id="KW-1133">Transmembrane helix</keyword>
<feature type="transmembrane region" description="Helical" evidence="1">
    <location>
        <begin position="164"/>
        <end position="190"/>
    </location>
</feature>
<proteinExistence type="predicted"/>
<evidence type="ECO:0000256" key="1">
    <source>
        <dbReference type="SAM" id="Phobius"/>
    </source>
</evidence>
<name>A0ABN0XEK4_9LACT</name>
<keyword evidence="1" id="KW-0812">Transmembrane</keyword>
<dbReference type="EMBL" id="BAAACW010000081">
    <property type="protein sequence ID" value="GAA0362237.1"/>
    <property type="molecule type" value="Genomic_DNA"/>
</dbReference>